<gene>
    <name evidence="7" type="ORF">B4U80_05239</name>
</gene>
<evidence type="ECO:0000256" key="1">
    <source>
        <dbReference type="ARBA" id="ARBA00004141"/>
    </source>
</evidence>
<comment type="caution">
    <text evidence="7">The sequence shown here is derived from an EMBL/GenBank/DDBJ whole genome shotgun (WGS) entry which is preliminary data.</text>
</comment>
<dbReference type="GO" id="GO:0022857">
    <property type="term" value="F:transmembrane transporter activity"/>
    <property type="evidence" value="ECO:0007669"/>
    <property type="project" value="InterPro"/>
</dbReference>
<evidence type="ECO:0000256" key="5">
    <source>
        <dbReference type="SAM" id="Phobius"/>
    </source>
</evidence>
<evidence type="ECO:0000256" key="3">
    <source>
        <dbReference type="ARBA" id="ARBA00022989"/>
    </source>
</evidence>
<feature type="transmembrane region" description="Helical" evidence="5">
    <location>
        <begin position="215"/>
        <end position="235"/>
    </location>
</feature>
<keyword evidence="3 5" id="KW-1133">Transmembrane helix</keyword>
<feature type="transmembrane region" description="Helical" evidence="5">
    <location>
        <begin position="182"/>
        <end position="203"/>
    </location>
</feature>
<proteinExistence type="predicted"/>
<feature type="transmembrane region" description="Helical" evidence="5">
    <location>
        <begin position="146"/>
        <end position="170"/>
    </location>
</feature>
<dbReference type="InterPro" id="IPR020846">
    <property type="entry name" value="MFS_dom"/>
</dbReference>
<keyword evidence="4 5" id="KW-0472">Membrane</keyword>
<evidence type="ECO:0000313" key="8">
    <source>
        <dbReference type="Proteomes" id="UP000288716"/>
    </source>
</evidence>
<dbReference type="InterPro" id="IPR050382">
    <property type="entry name" value="MFS_Na/Anion_cotransporter"/>
</dbReference>
<dbReference type="Pfam" id="PF07690">
    <property type="entry name" value="MFS_1"/>
    <property type="match status" value="1"/>
</dbReference>
<dbReference type="GO" id="GO:0006820">
    <property type="term" value="P:monoatomic anion transport"/>
    <property type="evidence" value="ECO:0007669"/>
    <property type="project" value="TreeGrafter"/>
</dbReference>
<protein>
    <submittedName>
        <fullName evidence="7">Membrane transporter-like protein</fullName>
    </submittedName>
</protein>
<dbReference type="PROSITE" id="PS50850">
    <property type="entry name" value="MFS"/>
    <property type="match status" value="1"/>
</dbReference>
<dbReference type="PANTHER" id="PTHR11662">
    <property type="entry name" value="SOLUTE CARRIER FAMILY 17"/>
    <property type="match status" value="1"/>
</dbReference>
<feature type="transmembrane region" description="Helical" evidence="5">
    <location>
        <begin position="6"/>
        <end position="33"/>
    </location>
</feature>
<evidence type="ECO:0000256" key="2">
    <source>
        <dbReference type="ARBA" id="ARBA00022692"/>
    </source>
</evidence>
<dbReference type="InterPro" id="IPR011701">
    <property type="entry name" value="MFS"/>
</dbReference>
<dbReference type="InterPro" id="IPR036259">
    <property type="entry name" value="MFS_trans_sf"/>
</dbReference>
<dbReference type="OrthoDB" id="2985014at2759"/>
<evidence type="ECO:0000313" key="7">
    <source>
        <dbReference type="EMBL" id="RWS23280.1"/>
    </source>
</evidence>
<accession>A0A443S6W9</accession>
<keyword evidence="8" id="KW-1185">Reference proteome</keyword>
<evidence type="ECO:0000256" key="4">
    <source>
        <dbReference type="ARBA" id="ARBA00023136"/>
    </source>
</evidence>
<reference evidence="7 8" key="1">
    <citation type="journal article" date="2018" name="Gigascience">
        <title>Genomes of trombidid mites reveal novel predicted allergens and laterally-transferred genes associated with secondary metabolism.</title>
        <authorList>
            <person name="Dong X."/>
            <person name="Chaisiri K."/>
            <person name="Xia D."/>
            <person name="Armstrong S.D."/>
            <person name="Fang Y."/>
            <person name="Donnelly M.J."/>
            <person name="Kadowaki T."/>
            <person name="McGarry J.W."/>
            <person name="Darby A.C."/>
            <person name="Makepeace B.L."/>
        </authorList>
    </citation>
    <scope>NUCLEOTIDE SEQUENCE [LARGE SCALE GENOMIC DNA]</scope>
    <source>
        <strain evidence="7">UoL-UT</strain>
    </source>
</reference>
<dbReference type="GO" id="GO:0016324">
    <property type="term" value="C:apical plasma membrane"/>
    <property type="evidence" value="ECO:0007669"/>
    <property type="project" value="TreeGrafter"/>
</dbReference>
<dbReference type="Proteomes" id="UP000288716">
    <property type="component" value="Unassembled WGS sequence"/>
</dbReference>
<dbReference type="PANTHER" id="PTHR11662:SF399">
    <property type="entry name" value="FI19708P1-RELATED"/>
    <property type="match status" value="1"/>
</dbReference>
<dbReference type="VEuPathDB" id="VectorBase:LDEU008760"/>
<dbReference type="SUPFAM" id="SSF103473">
    <property type="entry name" value="MFS general substrate transporter"/>
    <property type="match status" value="1"/>
</dbReference>
<comment type="subcellular location">
    <subcellularLocation>
        <location evidence="1">Membrane</location>
        <topology evidence="1">Multi-pass membrane protein</topology>
    </subcellularLocation>
</comment>
<sequence length="266" mass="29728">MSVRVVVIILTTIASFLLYCLRVNLSIAILAMVNNTALMVESEQSISEHFEGGCPREANTSHHNYLRKLKKCKCYYFLLFEKEGIYVWKPSIQAIILCSYFYGYTSTQVFGGRFAEKWGGKWVCGIGILGSAIATFLVPISADYIMFISALRVLIGAFHGLVYSSVYNLFMKWVPQKERSIAIALVMGAGPFGGFVVAPFTGFLCDNSFMGGWPAAFYLLAIIACVWSAFWFIFVTDLPENHPRISKAELILIKSGSNQQTKPEQQ</sequence>
<keyword evidence="2 5" id="KW-0812">Transmembrane</keyword>
<feature type="transmembrane region" description="Helical" evidence="5">
    <location>
        <begin position="122"/>
        <end position="140"/>
    </location>
</feature>
<name>A0A443S6W9_9ACAR</name>
<dbReference type="EMBL" id="NCKV01006760">
    <property type="protein sequence ID" value="RWS23280.1"/>
    <property type="molecule type" value="Genomic_DNA"/>
</dbReference>
<dbReference type="Gene3D" id="1.20.1250.20">
    <property type="entry name" value="MFS general substrate transporter like domains"/>
    <property type="match status" value="1"/>
</dbReference>
<organism evidence="7 8">
    <name type="scientific">Leptotrombidium deliense</name>
    <dbReference type="NCBI Taxonomy" id="299467"/>
    <lineage>
        <taxon>Eukaryota</taxon>
        <taxon>Metazoa</taxon>
        <taxon>Ecdysozoa</taxon>
        <taxon>Arthropoda</taxon>
        <taxon>Chelicerata</taxon>
        <taxon>Arachnida</taxon>
        <taxon>Acari</taxon>
        <taxon>Acariformes</taxon>
        <taxon>Trombidiformes</taxon>
        <taxon>Prostigmata</taxon>
        <taxon>Anystina</taxon>
        <taxon>Parasitengona</taxon>
        <taxon>Trombiculoidea</taxon>
        <taxon>Trombiculidae</taxon>
        <taxon>Leptotrombidium</taxon>
    </lineage>
</organism>
<dbReference type="STRING" id="299467.A0A443S6W9"/>
<evidence type="ECO:0000259" key="6">
    <source>
        <dbReference type="PROSITE" id="PS50850"/>
    </source>
</evidence>
<dbReference type="AlphaFoldDB" id="A0A443S6W9"/>
<feature type="domain" description="Major facilitator superfamily (MFS) profile" evidence="6">
    <location>
        <begin position="7"/>
        <end position="266"/>
    </location>
</feature>